<dbReference type="Pfam" id="PF00293">
    <property type="entry name" value="NUDIX"/>
    <property type="match status" value="1"/>
</dbReference>
<keyword evidence="3 5" id="KW-0378">Hydrolase</keyword>
<organism evidence="7 8">
    <name type="scientific">Schaalia naturae</name>
    <dbReference type="NCBI Taxonomy" id="635203"/>
    <lineage>
        <taxon>Bacteria</taxon>
        <taxon>Bacillati</taxon>
        <taxon>Actinomycetota</taxon>
        <taxon>Actinomycetes</taxon>
        <taxon>Actinomycetales</taxon>
        <taxon>Actinomycetaceae</taxon>
        <taxon>Schaalia</taxon>
    </lineage>
</organism>
<comment type="similarity">
    <text evidence="2 5">Belongs to the Nudix hydrolase family.</text>
</comment>
<evidence type="ECO:0000313" key="8">
    <source>
        <dbReference type="Proteomes" id="UP001596527"/>
    </source>
</evidence>
<keyword evidence="8" id="KW-1185">Reference proteome</keyword>
<dbReference type="SUPFAM" id="SSF55811">
    <property type="entry name" value="Nudix"/>
    <property type="match status" value="1"/>
</dbReference>
<proteinExistence type="inferred from homology"/>
<dbReference type="GO" id="GO:0016787">
    <property type="term" value="F:hydrolase activity"/>
    <property type="evidence" value="ECO:0007669"/>
    <property type="project" value="UniProtKB-KW"/>
</dbReference>
<dbReference type="CDD" id="cd04685">
    <property type="entry name" value="NUDIX_Hydrolase"/>
    <property type="match status" value="1"/>
</dbReference>
<dbReference type="Gene3D" id="3.90.79.10">
    <property type="entry name" value="Nucleoside Triphosphate Pyrophosphohydrolase"/>
    <property type="match status" value="1"/>
</dbReference>
<dbReference type="InterPro" id="IPR015797">
    <property type="entry name" value="NUDIX_hydrolase-like_dom_sf"/>
</dbReference>
<dbReference type="PANTHER" id="PTHR43046">
    <property type="entry name" value="GDP-MANNOSE MANNOSYL HYDROLASE"/>
    <property type="match status" value="1"/>
</dbReference>
<evidence type="ECO:0000256" key="4">
    <source>
        <dbReference type="ARBA" id="ARBA00022842"/>
    </source>
</evidence>
<evidence type="ECO:0000259" key="6">
    <source>
        <dbReference type="PROSITE" id="PS51462"/>
    </source>
</evidence>
<dbReference type="RefSeq" id="WP_380972261.1">
    <property type="nucleotide sequence ID" value="NZ_JBHTEF010000001.1"/>
</dbReference>
<dbReference type="PROSITE" id="PS51462">
    <property type="entry name" value="NUDIX"/>
    <property type="match status" value="1"/>
</dbReference>
<evidence type="ECO:0000256" key="2">
    <source>
        <dbReference type="ARBA" id="ARBA00005582"/>
    </source>
</evidence>
<feature type="domain" description="Nudix hydrolase" evidence="6">
    <location>
        <begin position="16"/>
        <end position="158"/>
    </location>
</feature>
<accession>A0ABW2SJR1</accession>
<dbReference type="PROSITE" id="PS00893">
    <property type="entry name" value="NUDIX_BOX"/>
    <property type="match status" value="1"/>
</dbReference>
<protein>
    <submittedName>
        <fullName evidence="7">NUDIX hydrolase</fullName>
    </submittedName>
</protein>
<sequence length="175" mass="19928">MTGLGADWVPDARGIPRRRAARVVLFDPSGRVLLALGHDRHRPGRHWWFTIGGGVEAGEAPREAACRELREETGIRIALDALEGPVLHRRAVFDFSEVTARQEEWFFLARTRSTVLDRSGWTADERDVVDGQRWWDLAELASEAERTEVFPRELPSLARGWRAGWDGRLVEISEF</sequence>
<keyword evidence="4" id="KW-0460">Magnesium</keyword>
<dbReference type="InterPro" id="IPR020084">
    <property type="entry name" value="NUDIX_hydrolase_CS"/>
</dbReference>
<evidence type="ECO:0000256" key="3">
    <source>
        <dbReference type="ARBA" id="ARBA00022801"/>
    </source>
</evidence>
<comment type="cofactor">
    <cofactor evidence="1">
        <name>Mg(2+)</name>
        <dbReference type="ChEBI" id="CHEBI:18420"/>
    </cofactor>
</comment>
<evidence type="ECO:0000313" key="7">
    <source>
        <dbReference type="EMBL" id="MFC7580347.1"/>
    </source>
</evidence>
<reference evidence="8" key="1">
    <citation type="journal article" date="2019" name="Int. J. Syst. Evol. Microbiol.">
        <title>The Global Catalogue of Microorganisms (GCM) 10K type strain sequencing project: providing services to taxonomists for standard genome sequencing and annotation.</title>
        <authorList>
            <consortium name="The Broad Institute Genomics Platform"/>
            <consortium name="The Broad Institute Genome Sequencing Center for Infectious Disease"/>
            <person name="Wu L."/>
            <person name="Ma J."/>
        </authorList>
    </citation>
    <scope>NUCLEOTIDE SEQUENCE [LARGE SCALE GENOMIC DNA]</scope>
    <source>
        <strain evidence="8">CCUG 56698</strain>
    </source>
</reference>
<dbReference type="EMBL" id="JBHTEF010000001">
    <property type="protein sequence ID" value="MFC7580347.1"/>
    <property type="molecule type" value="Genomic_DNA"/>
</dbReference>
<evidence type="ECO:0000256" key="5">
    <source>
        <dbReference type="RuleBase" id="RU003476"/>
    </source>
</evidence>
<evidence type="ECO:0000256" key="1">
    <source>
        <dbReference type="ARBA" id="ARBA00001946"/>
    </source>
</evidence>
<name>A0ABW2SJR1_9ACTO</name>
<dbReference type="InterPro" id="IPR000086">
    <property type="entry name" value="NUDIX_hydrolase_dom"/>
</dbReference>
<comment type="caution">
    <text evidence="7">The sequence shown here is derived from an EMBL/GenBank/DDBJ whole genome shotgun (WGS) entry which is preliminary data.</text>
</comment>
<gene>
    <name evidence="7" type="ORF">ACFQWG_03815</name>
</gene>
<dbReference type="InterPro" id="IPR020476">
    <property type="entry name" value="Nudix_hydrolase"/>
</dbReference>
<dbReference type="Proteomes" id="UP001596527">
    <property type="component" value="Unassembled WGS sequence"/>
</dbReference>
<dbReference type="PRINTS" id="PR00502">
    <property type="entry name" value="NUDIXFAMILY"/>
</dbReference>
<dbReference type="PANTHER" id="PTHR43046:SF12">
    <property type="entry name" value="GDP-MANNOSE MANNOSYL HYDROLASE"/>
    <property type="match status" value="1"/>
</dbReference>